<sequence>MSNSFQLKPDADSRNICGINLTNSVSLSRKGRMSITITSVGIICGNKRELAKISKTKKDTTVCSSSLFYKLNDITLTIYKNIRQTN</sequence>
<accession>A0ABD1ZXX1</accession>
<dbReference type="EMBL" id="JAUDFV010000158">
    <property type="protein sequence ID" value="KAL2713218.1"/>
    <property type="molecule type" value="Genomic_DNA"/>
</dbReference>
<organism evidence="1 2">
    <name type="scientific">Vespula squamosa</name>
    <name type="common">Southern yellow jacket</name>
    <name type="synonym">Wasp</name>
    <dbReference type="NCBI Taxonomy" id="30214"/>
    <lineage>
        <taxon>Eukaryota</taxon>
        <taxon>Metazoa</taxon>
        <taxon>Ecdysozoa</taxon>
        <taxon>Arthropoda</taxon>
        <taxon>Hexapoda</taxon>
        <taxon>Insecta</taxon>
        <taxon>Pterygota</taxon>
        <taxon>Neoptera</taxon>
        <taxon>Endopterygota</taxon>
        <taxon>Hymenoptera</taxon>
        <taxon>Apocrita</taxon>
        <taxon>Aculeata</taxon>
        <taxon>Vespoidea</taxon>
        <taxon>Vespidae</taxon>
        <taxon>Vespinae</taxon>
        <taxon>Vespula</taxon>
    </lineage>
</organism>
<keyword evidence="2" id="KW-1185">Reference proteome</keyword>
<reference evidence="1 2" key="1">
    <citation type="journal article" date="2024" name="Ann. Entomol. Soc. Am.">
        <title>Genomic analyses of the southern and eastern yellowjacket wasps (Hymenoptera: Vespidae) reveal evolutionary signatures of social life.</title>
        <authorList>
            <person name="Catto M.A."/>
            <person name="Caine P.B."/>
            <person name="Orr S.E."/>
            <person name="Hunt B.G."/>
            <person name="Goodisman M.A.D."/>
        </authorList>
    </citation>
    <scope>NUCLEOTIDE SEQUENCE [LARGE SCALE GENOMIC DNA]</scope>
    <source>
        <strain evidence="1">233</strain>
        <tissue evidence="1">Head and thorax</tissue>
    </source>
</reference>
<gene>
    <name evidence="1" type="ORF">V1478_016916</name>
</gene>
<comment type="caution">
    <text evidence="1">The sequence shown here is derived from an EMBL/GenBank/DDBJ whole genome shotgun (WGS) entry which is preliminary data.</text>
</comment>
<evidence type="ECO:0000313" key="1">
    <source>
        <dbReference type="EMBL" id="KAL2713218.1"/>
    </source>
</evidence>
<protein>
    <submittedName>
        <fullName evidence="1">PiggyBac transposable element-derived protein 4-like</fullName>
    </submittedName>
</protein>
<dbReference type="Proteomes" id="UP001607302">
    <property type="component" value="Unassembled WGS sequence"/>
</dbReference>
<name>A0ABD1ZXX1_VESSQ</name>
<proteinExistence type="predicted"/>
<dbReference type="AlphaFoldDB" id="A0ABD1ZXX1"/>
<evidence type="ECO:0000313" key="2">
    <source>
        <dbReference type="Proteomes" id="UP001607302"/>
    </source>
</evidence>